<feature type="chain" id="PRO_5046033702" evidence="1">
    <location>
        <begin position="26"/>
        <end position="273"/>
    </location>
</feature>
<protein>
    <submittedName>
        <fullName evidence="2">Alpha/beta hydrolase</fullName>
    </submittedName>
</protein>
<gene>
    <name evidence="2" type="ORF">LXT12_03275</name>
</gene>
<comment type="caution">
    <text evidence="2">The sequence shown here is derived from an EMBL/GenBank/DDBJ whole genome shotgun (WGS) entry which is preliminary data.</text>
</comment>
<keyword evidence="2" id="KW-0378">Hydrolase</keyword>
<accession>A0ABS8XD17</accession>
<evidence type="ECO:0000313" key="3">
    <source>
        <dbReference type="Proteomes" id="UP001201463"/>
    </source>
</evidence>
<reference evidence="2 3" key="1">
    <citation type="submission" date="2021-12" db="EMBL/GenBank/DDBJ databases">
        <title>Genome seq of p7.</title>
        <authorList>
            <person name="Seo T."/>
        </authorList>
    </citation>
    <scope>NUCLEOTIDE SEQUENCE [LARGE SCALE GENOMIC DNA]</scope>
    <source>
        <strain evidence="2 3">P7</strain>
    </source>
</reference>
<dbReference type="SUPFAM" id="SSF53474">
    <property type="entry name" value="alpha/beta-Hydrolases"/>
    <property type="match status" value="1"/>
</dbReference>
<dbReference type="InterPro" id="IPR029058">
    <property type="entry name" value="AB_hydrolase_fold"/>
</dbReference>
<dbReference type="RefSeq" id="WP_233389401.1">
    <property type="nucleotide sequence ID" value="NZ_JAJTWT010000001.1"/>
</dbReference>
<proteinExistence type="predicted"/>
<evidence type="ECO:0000313" key="2">
    <source>
        <dbReference type="EMBL" id="MCE4536279.1"/>
    </source>
</evidence>
<organism evidence="2 3">
    <name type="scientific">Pelomonas caseinilytica</name>
    <dbReference type="NCBI Taxonomy" id="2906763"/>
    <lineage>
        <taxon>Bacteria</taxon>
        <taxon>Pseudomonadati</taxon>
        <taxon>Pseudomonadota</taxon>
        <taxon>Betaproteobacteria</taxon>
        <taxon>Burkholderiales</taxon>
        <taxon>Sphaerotilaceae</taxon>
        <taxon>Roseateles</taxon>
    </lineage>
</organism>
<name>A0ABS8XD17_9BURK</name>
<keyword evidence="1" id="KW-0732">Signal</keyword>
<dbReference type="Gene3D" id="3.40.50.1820">
    <property type="entry name" value="alpha/beta hydrolase"/>
    <property type="match status" value="1"/>
</dbReference>
<feature type="signal peptide" evidence="1">
    <location>
        <begin position="1"/>
        <end position="25"/>
    </location>
</feature>
<sequence length="273" mass="28263">MGCGWRWGLAALAAGLLAAARPAVAEGVRLEVPTREGVAVSLFWESSAPAEGAQPGAGGMAAKGTVLLFPGAGGGFGRVVDGQATSRNFLVRSARGFIARGYDVAIFGKPSDKTELGYADRVAPAHLEDIHAVLAFVKARSPAPVWLVGTSRGTVSAAAAAIREGNAIAGLVLTSSIVSPDKPGSLPRQDLAAIRVPVLVLHHARDECRVTSPREVGEILRGLTAAPLKKLLLVDGGGPPLGEPCEALHWHGFIGMEAEAVQLITGWMERPVP</sequence>
<evidence type="ECO:0000256" key="1">
    <source>
        <dbReference type="SAM" id="SignalP"/>
    </source>
</evidence>
<dbReference type="GO" id="GO:0016787">
    <property type="term" value="F:hydrolase activity"/>
    <property type="evidence" value="ECO:0007669"/>
    <property type="project" value="UniProtKB-KW"/>
</dbReference>
<dbReference type="EMBL" id="JAJTWT010000001">
    <property type="protein sequence ID" value="MCE4536279.1"/>
    <property type="molecule type" value="Genomic_DNA"/>
</dbReference>
<dbReference type="Proteomes" id="UP001201463">
    <property type="component" value="Unassembled WGS sequence"/>
</dbReference>
<keyword evidence="3" id="KW-1185">Reference proteome</keyword>